<evidence type="ECO:0000313" key="3">
    <source>
        <dbReference type="Proteomes" id="UP001595880"/>
    </source>
</evidence>
<protein>
    <submittedName>
        <fullName evidence="2">YwmB family TATA-box binding protein</fullName>
    </submittedName>
</protein>
<accession>A0ABV8VPZ2</accession>
<keyword evidence="3" id="KW-1185">Reference proteome</keyword>
<dbReference type="Gene3D" id="3.30.360.40">
    <property type="entry name" value="YwmB-like"/>
    <property type="match status" value="1"/>
</dbReference>
<keyword evidence="1" id="KW-1133">Transmembrane helix</keyword>
<evidence type="ECO:0000256" key="1">
    <source>
        <dbReference type="SAM" id="Phobius"/>
    </source>
</evidence>
<evidence type="ECO:0000313" key="2">
    <source>
        <dbReference type="EMBL" id="MFC4386522.1"/>
    </source>
</evidence>
<dbReference type="Gene3D" id="3.30.2030.10">
    <property type="entry name" value="YwmB-like"/>
    <property type="match status" value="1"/>
</dbReference>
<reference evidence="3" key="1">
    <citation type="journal article" date="2019" name="Int. J. Syst. Evol. Microbiol.">
        <title>The Global Catalogue of Microorganisms (GCM) 10K type strain sequencing project: providing services to taxonomists for standard genome sequencing and annotation.</title>
        <authorList>
            <consortium name="The Broad Institute Genomics Platform"/>
            <consortium name="The Broad Institute Genome Sequencing Center for Infectious Disease"/>
            <person name="Wu L."/>
            <person name="Ma J."/>
        </authorList>
    </citation>
    <scope>NUCLEOTIDE SEQUENCE [LARGE SCALE GENOMIC DNA]</scope>
    <source>
        <strain evidence="3">KACC 14058</strain>
    </source>
</reference>
<comment type="caution">
    <text evidence="2">The sequence shown here is derived from an EMBL/GenBank/DDBJ whole genome shotgun (WGS) entry which is preliminary data.</text>
</comment>
<dbReference type="InterPro" id="IPR014794">
    <property type="entry name" value="DUF1779"/>
</dbReference>
<dbReference type="Proteomes" id="UP001595880">
    <property type="component" value="Unassembled WGS sequence"/>
</dbReference>
<dbReference type="EMBL" id="JBHSDV010000001">
    <property type="protein sequence ID" value="MFC4386522.1"/>
    <property type="molecule type" value="Genomic_DNA"/>
</dbReference>
<keyword evidence="1" id="KW-0812">Transmembrane</keyword>
<dbReference type="InterPro" id="IPR036209">
    <property type="entry name" value="YwmB-like_sf"/>
</dbReference>
<proteinExistence type="predicted"/>
<dbReference type="RefSeq" id="WP_390195191.1">
    <property type="nucleotide sequence ID" value="NZ_JBHSDV010000001.1"/>
</dbReference>
<gene>
    <name evidence="2" type="ORF">ACFOZ1_01735</name>
</gene>
<feature type="transmembrane region" description="Helical" evidence="1">
    <location>
        <begin position="6"/>
        <end position="22"/>
    </location>
</feature>
<dbReference type="Pfam" id="PF08680">
    <property type="entry name" value="DUF1779"/>
    <property type="match status" value="1"/>
</dbReference>
<sequence>MNYLNKFYIGIIIFIITTTLLWRETLATSQTDVLQPIDDMYEAITEQQFKLKKWQLMIRENRTILDIHSFIGKLEGYKIKESTNEQGVKKYIAEDTHKEIEVSESIVIVAIDDKRYQIMYEISSSKYSKEVQKDYMEKINRTTNELFTDNAQYFSCIEALNDGIMDIVCLIKKLTKQLQIDTRNQLTDENFSTWTGYTPKWEQTIVMDDYKQNAHIAVKNTEDNQTELIIGTPILVIEY</sequence>
<name>A0ABV8VPZ2_9BACI</name>
<keyword evidence="1" id="KW-0472">Membrane</keyword>
<organism evidence="2 3">
    <name type="scientific">Gracilibacillus marinus</name>
    <dbReference type="NCBI Taxonomy" id="630535"/>
    <lineage>
        <taxon>Bacteria</taxon>
        <taxon>Bacillati</taxon>
        <taxon>Bacillota</taxon>
        <taxon>Bacilli</taxon>
        <taxon>Bacillales</taxon>
        <taxon>Bacillaceae</taxon>
        <taxon>Gracilibacillus</taxon>
    </lineage>
</organism>
<dbReference type="SUPFAM" id="SSF143842">
    <property type="entry name" value="YwmB-like"/>
    <property type="match status" value="1"/>
</dbReference>